<dbReference type="InterPro" id="IPR000888">
    <property type="entry name" value="RmlC-like"/>
</dbReference>
<dbReference type="EMBL" id="VANS01000007">
    <property type="protein sequence ID" value="TMM49542.1"/>
    <property type="molecule type" value="Genomic_DNA"/>
</dbReference>
<comment type="pathway">
    <text evidence="7">Carbohydrate biosynthesis; dTDP-L-rhamnose biosynthesis.</text>
</comment>
<evidence type="ECO:0000256" key="1">
    <source>
        <dbReference type="ARBA" id="ARBA00001298"/>
    </source>
</evidence>
<dbReference type="GO" id="GO:0000271">
    <property type="term" value="P:polysaccharide biosynthetic process"/>
    <property type="evidence" value="ECO:0007669"/>
    <property type="project" value="TreeGrafter"/>
</dbReference>
<dbReference type="GO" id="GO:0005829">
    <property type="term" value="C:cytosol"/>
    <property type="evidence" value="ECO:0007669"/>
    <property type="project" value="TreeGrafter"/>
</dbReference>
<comment type="caution">
    <text evidence="8">The sequence shown here is derived from an EMBL/GenBank/DDBJ whole genome shotgun (WGS) entry which is preliminary data.</text>
</comment>
<evidence type="ECO:0000256" key="2">
    <source>
        <dbReference type="ARBA" id="ARBA00001997"/>
    </source>
</evidence>
<dbReference type="Proteomes" id="UP000309550">
    <property type="component" value="Unassembled WGS sequence"/>
</dbReference>
<dbReference type="RefSeq" id="WP_138663625.1">
    <property type="nucleotide sequence ID" value="NZ_VANS01000007.1"/>
</dbReference>
<dbReference type="CDD" id="cd00438">
    <property type="entry name" value="cupin_RmlC"/>
    <property type="match status" value="1"/>
</dbReference>
<comment type="similarity">
    <text evidence="7">Belongs to the dTDP-4-dehydrorhamnose 3,5-epimerase family.</text>
</comment>
<feature type="site" description="Participates in a stacking interaction with the thymidine ring of dTDP-4-oxo-6-deoxyglucose" evidence="6">
    <location>
        <position position="138"/>
    </location>
</feature>
<dbReference type="InterPro" id="IPR011051">
    <property type="entry name" value="RmlC_Cupin_sf"/>
</dbReference>
<dbReference type="UniPathway" id="UPA00124"/>
<dbReference type="Pfam" id="PF00908">
    <property type="entry name" value="dTDP_sugar_isom"/>
    <property type="match status" value="1"/>
</dbReference>
<dbReference type="GO" id="GO:0019305">
    <property type="term" value="P:dTDP-rhamnose biosynthetic process"/>
    <property type="evidence" value="ECO:0007669"/>
    <property type="project" value="UniProtKB-UniRule"/>
</dbReference>
<feature type="active site" description="Proton donor" evidence="5">
    <location>
        <position position="132"/>
    </location>
</feature>
<sequence length="190" mass="21079">MKFMETGIDGLFVTEQEPFTDERGAFARTFCAREFAEHGLETQFVQHSRSMSKRKGTLRGLHFQRPPDGEVKLVSCVSGAIWDVAVDLRSGSQSYGHWRAFELSAENGRQFYIPAGFAHGFQSLTDHAVTHYLISCAYAPGSANGIRFDDSDIGITWPRPVTAISEKDLSWPRLCDSDPADAAQSAQPVF</sequence>
<evidence type="ECO:0000256" key="4">
    <source>
        <dbReference type="ARBA" id="ARBA00019595"/>
    </source>
</evidence>
<dbReference type="AlphaFoldDB" id="A0A5S3P848"/>
<evidence type="ECO:0000256" key="7">
    <source>
        <dbReference type="RuleBase" id="RU364069"/>
    </source>
</evidence>
<dbReference type="EC" id="5.1.3.13" evidence="3 7"/>
<gene>
    <name evidence="8" type="primary">rfbC</name>
    <name evidence="8" type="ORF">FDT80_17475</name>
</gene>
<dbReference type="OrthoDB" id="9800680at2"/>
<evidence type="ECO:0000256" key="5">
    <source>
        <dbReference type="PIRSR" id="PIRSR600888-1"/>
    </source>
</evidence>
<organism evidence="8 9">
    <name type="scientific">Sulfitobacter sabulilitoris</name>
    <dbReference type="NCBI Taxonomy" id="2562655"/>
    <lineage>
        <taxon>Bacteria</taxon>
        <taxon>Pseudomonadati</taxon>
        <taxon>Pseudomonadota</taxon>
        <taxon>Alphaproteobacteria</taxon>
        <taxon>Rhodobacterales</taxon>
        <taxon>Roseobacteraceae</taxon>
        <taxon>Sulfitobacter</taxon>
    </lineage>
</organism>
<keyword evidence="9" id="KW-1185">Reference proteome</keyword>
<dbReference type="SUPFAM" id="SSF51182">
    <property type="entry name" value="RmlC-like cupins"/>
    <property type="match status" value="1"/>
</dbReference>
<evidence type="ECO:0000313" key="9">
    <source>
        <dbReference type="Proteomes" id="UP000309550"/>
    </source>
</evidence>
<dbReference type="Gene3D" id="2.60.120.10">
    <property type="entry name" value="Jelly Rolls"/>
    <property type="match status" value="1"/>
</dbReference>
<reference evidence="8 9" key="1">
    <citation type="submission" date="2019-05" db="EMBL/GenBank/DDBJ databases">
        <title>Sulfitobacter sabulilitoris sp. nov., isolated from a marine sand.</title>
        <authorList>
            <person name="Yoon J.-H."/>
        </authorList>
    </citation>
    <scope>NUCLEOTIDE SEQUENCE [LARGE SCALE GENOMIC DNA]</scope>
    <source>
        <strain evidence="8 9">HSMS-29</strain>
    </source>
</reference>
<dbReference type="PANTHER" id="PTHR21047">
    <property type="entry name" value="DTDP-6-DEOXY-D-GLUCOSE-3,5 EPIMERASE"/>
    <property type="match status" value="1"/>
</dbReference>
<comment type="subunit">
    <text evidence="7">Homodimer.</text>
</comment>
<proteinExistence type="inferred from homology"/>
<comment type="function">
    <text evidence="2 7">Catalyzes the epimerization of the C3' and C5'positions of dTDP-6-deoxy-D-xylo-4-hexulose, forming dTDP-6-deoxy-L-lyxo-4-hexulose.</text>
</comment>
<dbReference type="InterPro" id="IPR014710">
    <property type="entry name" value="RmlC-like_jellyroll"/>
</dbReference>
<evidence type="ECO:0000256" key="6">
    <source>
        <dbReference type="PIRSR" id="PIRSR600888-3"/>
    </source>
</evidence>
<keyword evidence="7 8" id="KW-0413">Isomerase</keyword>
<evidence type="ECO:0000256" key="3">
    <source>
        <dbReference type="ARBA" id="ARBA00012098"/>
    </source>
</evidence>
<protein>
    <recommendedName>
        <fullName evidence="4 7">dTDP-4-dehydrorhamnose 3,5-epimerase</fullName>
        <ecNumber evidence="3 7">5.1.3.13</ecNumber>
    </recommendedName>
    <alternativeName>
        <fullName evidence="7">Thymidine diphospho-4-keto-rhamnose 3,5-epimerase</fullName>
    </alternativeName>
</protein>
<dbReference type="GO" id="GO:0008830">
    <property type="term" value="F:dTDP-4-dehydrorhamnose 3,5-epimerase activity"/>
    <property type="evidence" value="ECO:0007669"/>
    <property type="project" value="UniProtKB-UniRule"/>
</dbReference>
<accession>A0A5S3P848</accession>
<comment type="catalytic activity">
    <reaction evidence="1 7">
        <text>dTDP-4-dehydro-6-deoxy-alpha-D-glucose = dTDP-4-dehydro-beta-L-rhamnose</text>
        <dbReference type="Rhea" id="RHEA:16969"/>
        <dbReference type="ChEBI" id="CHEBI:57649"/>
        <dbReference type="ChEBI" id="CHEBI:62830"/>
        <dbReference type="EC" id="5.1.3.13"/>
    </reaction>
</comment>
<feature type="active site" description="Proton acceptor" evidence="5">
    <location>
        <position position="62"/>
    </location>
</feature>
<name>A0A5S3P848_9RHOB</name>
<dbReference type="PANTHER" id="PTHR21047:SF2">
    <property type="entry name" value="THYMIDINE DIPHOSPHO-4-KETO-RHAMNOSE 3,5-EPIMERASE"/>
    <property type="match status" value="1"/>
</dbReference>
<dbReference type="NCBIfam" id="TIGR01221">
    <property type="entry name" value="rmlC"/>
    <property type="match status" value="1"/>
</dbReference>
<evidence type="ECO:0000313" key="8">
    <source>
        <dbReference type="EMBL" id="TMM49542.1"/>
    </source>
</evidence>